<keyword evidence="9" id="KW-0472">Membrane</keyword>
<feature type="region of interest" description="Disordered" evidence="10">
    <location>
        <begin position="166"/>
        <end position="193"/>
    </location>
</feature>
<dbReference type="PANTHER" id="PTHR47870">
    <property type="entry name" value="CYTOCHROME C-TYPE BIOGENESIS PROTEIN CCMH"/>
    <property type="match status" value="1"/>
</dbReference>
<sequence length="193" mass="20810">MIPLVPARASAALAVWLVALMLGLAGPLLLAPTPAGAVMPDEMLDDPEMEARARDIGEQLRCVVCQGESIDESNAPLARDMRILVRKRLSQGDSNQEVIDYLQDRYGDFVLMKPPFKPTTWVLWLGPPLLLVAGGIGVAMYYRGRRGESAAAPLSPSEEARLQALLEAEDAAANGRHDDAANGRHDESRGGRA</sequence>
<dbReference type="AlphaFoldDB" id="A0A1G8C3Y3"/>
<evidence type="ECO:0000256" key="2">
    <source>
        <dbReference type="ARBA" id="ARBA00022617"/>
    </source>
</evidence>
<evidence type="ECO:0000259" key="11">
    <source>
        <dbReference type="Pfam" id="PF03918"/>
    </source>
</evidence>
<evidence type="ECO:0000313" key="13">
    <source>
        <dbReference type="Proteomes" id="UP000217076"/>
    </source>
</evidence>
<dbReference type="GO" id="GO:0046872">
    <property type="term" value="F:metal ion binding"/>
    <property type="evidence" value="ECO:0007669"/>
    <property type="project" value="UniProtKB-KW"/>
</dbReference>
<dbReference type="CDD" id="cd16378">
    <property type="entry name" value="CcmH_N"/>
    <property type="match status" value="1"/>
</dbReference>
<keyword evidence="6 9" id="KW-0408">Iron</keyword>
<dbReference type="PANTHER" id="PTHR47870:SF1">
    <property type="entry name" value="CYTOCHROME C-TYPE BIOGENESIS PROTEIN CCMH"/>
    <property type="match status" value="1"/>
</dbReference>
<evidence type="ECO:0000256" key="3">
    <source>
        <dbReference type="ARBA" id="ARBA00022723"/>
    </source>
</evidence>
<feature type="domain" description="CcmH/CycL/Ccl2/NrfF N-terminal" evidence="11">
    <location>
        <begin position="28"/>
        <end position="166"/>
    </location>
</feature>
<organism evidence="12 13">
    <name type="scientific">Roseospirillum parvum</name>
    <dbReference type="NCBI Taxonomy" id="83401"/>
    <lineage>
        <taxon>Bacteria</taxon>
        <taxon>Pseudomonadati</taxon>
        <taxon>Pseudomonadota</taxon>
        <taxon>Alphaproteobacteria</taxon>
        <taxon>Rhodospirillales</taxon>
        <taxon>Rhodospirillaceae</taxon>
        <taxon>Roseospirillum</taxon>
    </lineage>
</organism>
<dbReference type="GO" id="GO:0005886">
    <property type="term" value="C:plasma membrane"/>
    <property type="evidence" value="ECO:0007669"/>
    <property type="project" value="TreeGrafter"/>
</dbReference>
<dbReference type="Proteomes" id="UP000217076">
    <property type="component" value="Unassembled WGS sequence"/>
</dbReference>
<dbReference type="STRING" id="83401.SAMN05421742_106194"/>
<evidence type="ECO:0000256" key="6">
    <source>
        <dbReference type="ARBA" id="ARBA00023004"/>
    </source>
</evidence>
<feature type="compositionally biased region" description="Basic and acidic residues" evidence="10">
    <location>
        <begin position="175"/>
        <end position="193"/>
    </location>
</feature>
<keyword evidence="9" id="KW-1133">Transmembrane helix</keyword>
<dbReference type="InterPro" id="IPR038297">
    <property type="entry name" value="CcmH/CycL/NrfF/Ccl2_sf"/>
</dbReference>
<evidence type="ECO:0000256" key="10">
    <source>
        <dbReference type="SAM" id="MobiDB-lite"/>
    </source>
</evidence>
<keyword evidence="2 9" id="KW-0349">Heme</keyword>
<dbReference type="OrthoDB" id="9804975at2"/>
<keyword evidence="9" id="KW-0812">Transmembrane</keyword>
<proteinExistence type="inferred from homology"/>
<dbReference type="Pfam" id="PF03918">
    <property type="entry name" value="CcmH"/>
    <property type="match status" value="1"/>
</dbReference>
<dbReference type="EMBL" id="FNCV01000006">
    <property type="protein sequence ID" value="SDH40073.1"/>
    <property type="molecule type" value="Genomic_DNA"/>
</dbReference>
<accession>A0A1G8C3Y3</accession>
<protein>
    <recommendedName>
        <fullName evidence="9">Cytochrome c-type biogenesis protein</fullName>
    </recommendedName>
</protein>
<name>A0A1G8C3Y3_9PROT</name>
<feature type="transmembrane region" description="Helical" evidence="9">
    <location>
        <begin position="121"/>
        <end position="142"/>
    </location>
</feature>
<keyword evidence="13" id="KW-1185">Reference proteome</keyword>
<dbReference type="GO" id="GO:0017004">
    <property type="term" value="P:cytochrome complex assembly"/>
    <property type="evidence" value="ECO:0007669"/>
    <property type="project" value="UniProtKB-KW"/>
</dbReference>
<comment type="similarity">
    <text evidence="1 9">Belongs to the CcmH/CycL/Ccl2/NrfF family.</text>
</comment>
<keyword evidence="3 9" id="KW-0479">Metal-binding</keyword>
<dbReference type="InterPro" id="IPR051263">
    <property type="entry name" value="C-type_cytochrome_biogenesis"/>
</dbReference>
<reference evidence="13" key="1">
    <citation type="submission" date="2016-10" db="EMBL/GenBank/DDBJ databases">
        <authorList>
            <person name="Varghese N."/>
            <person name="Submissions S."/>
        </authorList>
    </citation>
    <scope>NUCLEOTIDE SEQUENCE [LARGE SCALE GENOMIC DNA]</scope>
    <source>
        <strain evidence="13">930I</strain>
    </source>
</reference>
<gene>
    <name evidence="12" type="ORF">SAMN05421742_106194</name>
</gene>
<dbReference type="FunFam" id="1.10.8.640:FF:000001">
    <property type="entry name" value="Cytochrome c-type biogenesis protein"/>
    <property type="match status" value="1"/>
</dbReference>
<evidence type="ECO:0000256" key="5">
    <source>
        <dbReference type="ARBA" id="ARBA00022748"/>
    </source>
</evidence>
<keyword evidence="5" id="KW-0201">Cytochrome c-type biogenesis</keyword>
<keyword evidence="4 9" id="KW-0732">Signal</keyword>
<evidence type="ECO:0000256" key="4">
    <source>
        <dbReference type="ARBA" id="ARBA00022729"/>
    </source>
</evidence>
<comment type="subcellular location">
    <subcellularLocation>
        <location evidence="8">Membrane</location>
        <topology evidence="8">Single-pass membrane protein</topology>
        <orientation evidence="8">Periplasmic side</orientation>
    </subcellularLocation>
</comment>
<comment type="function">
    <text evidence="7">Required for the biogenesis of c-type cytochromes. Possible subunit of a heme lyase.</text>
</comment>
<evidence type="ECO:0000256" key="9">
    <source>
        <dbReference type="RuleBase" id="RU364112"/>
    </source>
</evidence>
<evidence type="ECO:0000256" key="8">
    <source>
        <dbReference type="ARBA" id="ARBA00060491"/>
    </source>
</evidence>
<dbReference type="Gene3D" id="1.10.8.640">
    <property type="entry name" value="Cytochrome C biogenesis protein"/>
    <property type="match status" value="1"/>
</dbReference>
<evidence type="ECO:0000256" key="7">
    <source>
        <dbReference type="ARBA" id="ARBA00037230"/>
    </source>
</evidence>
<evidence type="ECO:0000313" key="12">
    <source>
        <dbReference type="EMBL" id="SDH40073.1"/>
    </source>
</evidence>
<evidence type="ECO:0000256" key="1">
    <source>
        <dbReference type="ARBA" id="ARBA00010342"/>
    </source>
</evidence>
<dbReference type="RefSeq" id="WP_092619678.1">
    <property type="nucleotide sequence ID" value="NZ_FNCV01000006.1"/>
</dbReference>
<dbReference type="InterPro" id="IPR005616">
    <property type="entry name" value="CcmH/CycL/Ccl2/NrfF_N"/>
</dbReference>